<reference evidence="1" key="1">
    <citation type="journal article" date="2015" name="Nature">
        <title>Complex archaea that bridge the gap between prokaryotes and eukaryotes.</title>
        <authorList>
            <person name="Spang A."/>
            <person name="Saw J.H."/>
            <person name="Jorgensen S.L."/>
            <person name="Zaremba-Niedzwiedzka K."/>
            <person name="Martijn J."/>
            <person name="Lind A.E."/>
            <person name="van Eijk R."/>
            <person name="Schleper C."/>
            <person name="Guy L."/>
            <person name="Ettema T.J."/>
        </authorList>
    </citation>
    <scope>NUCLEOTIDE SEQUENCE</scope>
</reference>
<organism evidence="1">
    <name type="scientific">marine sediment metagenome</name>
    <dbReference type="NCBI Taxonomy" id="412755"/>
    <lineage>
        <taxon>unclassified sequences</taxon>
        <taxon>metagenomes</taxon>
        <taxon>ecological metagenomes</taxon>
    </lineage>
</organism>
<comment type="caution">
    <text evidence="1">The sequence shown here is derived from an EMBL/GenBank/DDBJ whole genome shotgun (WGS) entry which is preliminary data.</text>
</comment>
<protein>
    <submittedName>
        <fullName evidence="1">Uncharacterized protein</fullName>
    </submittedName>
</protein>
<sequence>MEKLKTLKDIARCPTCYTMEDEKCILYLTLKQEAIKWVKEDIKLWEPELGEGIIGPDQWRWMNRFNITEEDLK</sequence>
<dbReference type="EMBL" id="LAZR01010998">
    <property type="protein sequence ID" value="KKM63943.1"/>
    <property type="molecule type" value="Genomic_DNA"/>
</dbReference>
<evidence type="ECO:0000313" key="1">
    <source>
        <dbReference type="EMBL" id="KKM63943.1"/>
    </source>
</evidence>
<dbReference type="AlphaFoldDB" id="A0A0F9J309"/>
<gene>
    <name evidence="1" type="ORF">LCGC14_1506440</name>
</gene>
<proteinExistence type="predicted"/>
<name>A0A0F9J309_9ZZZZ</name>
<accession>A0A0F9J309</accession>